<proteinExistence type="predicted"/>
<evidence type="ECO:0000313" key="3">
    <source>
        <dbReference type="Proteomes" id="UP000281553"/>
    </source>
</evidence>
<sequence>MPSVRGVRQLRRAKQGRSSGPVKPVHAKDVFSTPPLMPRSLASSPDVLQTDMSNSKGSASNYGCISLQIHILTPPFIHLTVPGSPDQPCTTHSLLKRVMRR</sequence>
<protein>
    <submittedName>
        <fullName evidence="2">Uncharacterized protein</fullName>
    </submittedName>
</protein>
<feature type="region of interest" description="Disordered" evidence="1">
    <location>
        <begin position="1"/>
        <end position="55"/>
    </location>
</feature>
<reference evidence="2 3" key="1">
    <citation type="submission" date="2018-11" db="EMBL/GenBank/DDBJ databases">
        <authorList>
            <consortium name="Pathogen Informatics"/>
        </authorList>
    </citation>
    <scope>NUCLEOTIDE SEQUENCE [LARGE SCALE GENOMIC DNA]</scope>
</reference>
<evidence type="ECO:0000313" key="2">
    <source>
        <dbReference type="EMBL" id="VDN38075.1"/>
    </source>
</evidence>
<keyword evidence="3" id="KW-1185">Reference proteome</keyword>
<evidence type="ECO:0000256" key="1">
    <source>
        <dbReference type="SAM" id="MobiDB-lite"/>
    </source>
</evidence>
<name>A0A3P7N6E4_DIBLA</name>
<dbReference type="OrthoDB" id="10558094at2759"/>
<feature type="compositionally biased region" description="Polar residues" evidence="1">
    <location>
        <begin position="41"/>
        <end position="55"/>
    </location>
</feature>
<dbReference type="AlphaFoldDB" id="A0A3P7N6E4"/>
<accession>A0A3P7N6E4</accession>
<dbReference type="Proteomes" id="UP000281553">
    <property type="component" value="Unassembled WGS sequence"/>
</dbReference>
<gene>
    <name evidence="2" type="ORF">DILT_LOCUS17516</name>
</gene>
<dbReference type="EMBL" id="UYRU01092379">
    <property type="protein sequence ID" value="VDN38075.1"/>
    <property type="molecule type" value="Genomic_DNA"/>
</dbReference>
<organism evidence="2 3">
    <name type="scientific">Dibothriocephalus latus</name>
    <name type="common">Fish tapeworm</name>
    <name type="synonym">Diphyllobothrium latum</name>
    <dbReference type="NCBI Taxonomy" id="60516"/>
    <lineage>
        <taxon>Eukaryota</taxon>
        <taxon>Metazoa</taxon>
        <taxon>Spiralia</taxon>
        <taxon>Lophotrochozoa</taxon>
        <taxon>Platyhelminthes</taxon>
        <taxon>Cestoda</taxon>
        <taxon>Eucestoda</taxon>
        <taxon>Diphyllobothriidea</taxon>
        <taxon>Diphyllobothriidae</taxon>
        <taxon>Dibothriocephalus</taxon>
    </lineage>
</organism>